<dbReference type="GO" id="GO:0006511">
    <property type="term" value="P:ubiquitin-dependent protein catabolic process"/>
    <property type="evidence" value="ECO:0007669"/>
    <property type="project" value="UniProtKB-UniRule"/>
</dbReference>
<evidence type="ECO:0000313" key="14">
    <source>
        <dbReference type="EMBL" id="RKP26187.1"/>
    </source>
</evidence>
<feature type="active site" description="Proton donor" evidence="8 10">
    <location>
        <position position="167"/>
    </location>
</feature>
<dbReference type="PROSITE" id="PS52049">
    <property type="entry name" value="ULD"/>
    <property type="match status" value="1"/>
</dbReference>
<feature type="domain" description="UCH catalytic" evidence="13">
    <location>
        <begin position="6"/>
        <end position="228"/>
    </location>
</feature>
<dbReference type="SUPFAM" id="SSF54001">
    <property type="entry name" value="Cysteine proteinases"/>
    <property type="match status" value="1"/>
</dbReference>
<dbReference type="InterPro" id="IPR038765">
    <property type="entry name" value="Papain-like_cys_pep_sf"/>
</dbReference>
<dbReference type="OrthoDB" id="1924260at2759"/>
<dbReference type="Pfam" id="PF18031">
    <property type="entry name" value="UCH_C"/>
    <property type="match status" value="1"/>
</dbReference>
<evidence type="ECO:0000256" key="9">
    <source>
        <dbReference type="PIRSR" id="PIRSR038120-2"/>
    </source>
</evidence>
<evidence type="ECO:0000256" key="4">
    <source>
        <dbReference type="ARBA" id="ARBA00022786"/>
    </source>
</evidence>
<evidence type="ECO:0000256" key="5">
    <source>
        <dbReference type="ARBA" id="ARBA00022801"/>
    </source>
</evidence>
<dbReference type="PIRSF" id="PIRSF038120">
    <property type="entry name" value="Ubiquitinyl_hydrolase_UCH37"/>
    <property type="match status" value="1"/>
</dbReference>
<dbReference type="InterPro" id="IPR001578">
    <property type="entry name" value="Peptidase_C12_UCH"/>
</dbReference>
<keyword evidence="6 7" id="KW-0788">Thiol protease</keyword>
<evidence type="ECO:0000256" key="3">
    <source>
        <dbReference type="ARBA" id="ARBA00022670"/>
    </source>
</evidence>
<evidence type="ECO:0000256" key="12">
    <source>
        <dbReference type="SAM" id="MobiDB-lite"/>
    </source>
</evidence>
<dbReference type="PROSITE" id="PS52048">
    <property type="entry name" value="UCH_DOMAIN"/>
    <property type="match status" value="1"/>
</dbReference>
<dbReference type="EMBL" id="KZ989490">
    <property type="protein sequence ID" value="RKP26187.1"/>
    <property type="molecule type" value="Genomic_DNA"/>
</dbReference>
<proteinExistence type="inferred from homology"/>
<dbReference type="Gene3D" id="1.20.58.860">
    <property type="match status" value="1"/>
</dbReference>
<comment type="catalytic activity">
    <reaction evidence="1 7 10 11">
        <text>Thiol-dependent hydrolysis of ester, thioester, amide, peptide and isopeptide bonds formed by the C-terminal Gly of ubiquitin (a 76-residue protein attached to proteins as an intracellular targeting signal).</text>
        <dbReference type="EC" id="3.4.19.12"/>
    </reaction>
</comment>
<keyword evidence="4 7" id="KW-0833">Ubl conjugation pathway</keyword>
<accession>A0A4P9Z143</accession>
<evidence type="ECO:0000256" key="10">
    <source>
        <dbReference type="PROSITE-ProRule" id="PRU01393"/>
    </source>
</evidence>
<evidence type="ECO:0000256" key="11">
    <source>
        <dbReference type="RuleBase" id="RU361215"/>
    </source>
</evidence>
<comment type="similarity">
    <text evidence="2 7 10 11">Belongs to the peptidase C12 family.</text>
</comment>
<dbReference type="FunFam" id="3.40.532.10:FF:000009">
    <property type="entry name" value="Ubiquitin carboxyl-terminal hydrolase"/>
    <property type="match status" value="1"/>
</dbReference>
<organism evidence="14 15">
    <name type="scientific">Syncephalis pseudoplumigaleata</name>
    <dbReference type="NCBI Taxonomy" id="1712513"/>
    <lineage>
        <taxon>Eukaryota</taxon>
        <taxon>Fungi</taxon>
        <taxon>Fungi incertae sedis</taxon>
        <taxon>Zoopagomycota</taxon>
        <taxon>Zoopagomycotina</taxon>
        <taxon>Zoopagomycetes</taxon>
        <taxon>Zoopagales</taxon>
        <taxon>Piptocephalidaceae</taxon>
        <taxon>Syncephalis</taxon>
    </lineage>
</organism>
<dbReference type="CDD" id="cd09617">
    <property type="entry name" value="Peptidase_C12_UCH37_BAP1"/>
    <property type="match status" value="1"/>
</dbReference>
<evidence type="ECO:0000256" key="6">
    <source>
        <dbReference type="ARBA" id="ARBA00022807"/>
    </source>
</evidence>
<feature type="active site" description="Nucleophile" evidence="8 10">
    <location>
        <position position="92"/>
    </location>
</feature>
<dbReference type="EC" id="3.4.19.12" evidence="7 11"/>
<protein>
    <recommendedName>
        <fullName evidence="7 11">Ubiquitin carboxyl-terminal hydrolase</fullName>
        <ecNumber evidence="7 11">3.4.19.12</ecNumber>
    </recommendedName>
</protein>
<dbReference type="PANTHER" id="PTHR10589">
    <property type="entry name" value="UBIQUITIN CARBOXYL-TERMINAL HYDROLASE"/>
    <property type="match status" value="1"/>
</dbReference>
<dbReference type="AlphaFoldDB" id="A0A4P9Z143"/>
<feature type="compositionally biased region" description="Basic and acidic residues" evidence="12">
    <location>
        <begin position="313"/>
        <end position="323"/>
    </location>
</feature>
<evidence type="ECO:0000256" key="2">
    <source>
        <dbReference type="ARBA" id="ARBA00009326"/>
    </source>
</evidence>
<keyword evidence="3 7" id="KW-0645">Protease</keyword>
<dbReference type="Proteomes" id="UP000278143">
    <property type="component" value="Unassembled WGS sequence"/>
</dbReference>
<keyword evidence="15" id="KW-1185">Reference proteome</keyword>
<feature type="site" description="Transition state stabilizer" evidence="10">
    <location>
        <position position="86"/>
    </location>
</feature>
<feature type="site" description="Important for enzyme activity" evidence="9 10">
    <location>
        <position position="182"/>
    </location>
</feature>
<dbReference type="InterPro" id="IPR041507">
    <property type="entry name" value="UCH_C"/>
</dbReference>
<feature type="region of interest" description="Disordered" evidence="12">
    <location>
        <begin position="313"/>
        <end position="336"/>
    </location>
</feature>
<dbReference type="Pfam" id="PF01088">
    <property type="entry name" value="Peptidase_C12"/>
    <property type="match status" value="1"/>
</dbReference>
<dbReference type="GO" id="GO:0005737">
    <property type="term" value="C:cytoplasm"/>
    <property type="evidence" value="ECO:0007669"/>
    <property type="project" value="TreeGrafter"/>
</dbReference>
<evidence type="ECO:0000256" key="1">
    <source>
        <dbReference type="ARBA" id="ARBA00000707"/>
    </source>
</evidence>
<sequence length="336" mass="37923">MADTGQWCLIESDPGVFTQLITDMGVEGVQVEEVWDFDTLAQVEPIYGLIFLFKYEAGASDRGAAMAVDTEAANEAAMDSIFFAQQVINNACATQAILSILMNRPDVELGEELTQFREFAQSLPSDMKGLAISNSDKIRQVHNSFARSETFSNEQPVTANDNEDLFHFVSYVPIHGALYELDGLQPRPVYLGPCTEKDWLEKVRPIIEARMASYSSSEIRFNLMAVCKDRSLVLAEQLAATDRRLTRAQKKLSRLVQTLHGERDLLSMFLSDEREKLARYRTENARRKHNYIPLIYTLLQQLAAKGKLADTLPEARQKAAERKARQRQAKQPTSKP</sequence>
<dbReference type="PRINTS" id="PR00707">
    <property type="entry name" value="UBCTHYDRLASE"/>
</dbReference>
<keyword evidence="5 7" id="KW-0378">Hydrolase</keyword>
<reference evidence="15" key="1">
    <citation type="journal article" date="2018" name="Nat. Microbiol.">
        <title>Leveraging single-cell genomics to expand the fungal tree of life.</title>
        <authorList>
            <person name="Ahrendt S.R."/>
            <person name="Quandt C.A."/>
            <person name="Ciobanu D."/>
            <person name="Clum A."/>
            <person name="Salamov A."/>
            <person name="Andreopoulos B."/>
            <person name="Cheng J.F."/>
            <person name="Woyke T."/>
            <person name="Pelin A."/>
            <person name="Henrissat B."/>
            <person name="Reynolds N.K."/>
            <person name="Benny G.L."/>
            <person name="Smith M.E."/>
            <person name="James T.Y."/>
            <person name="Grigoriev I.V."/>
        </authorList>
    </citation>
    <scope>NUCLEOTIDE SEQUENCE [LARGE SCALE GENOMIC DNA]</scope>
    <source>
        <strain evidence="15">Benny S71-1</strain>
    </source>
</reference>
<evidence type="ECO:0000313" key="15">
    <source>
        <dbReference type="Proteomes" id="UP000278143"/>
    </source>
</evidence>
<gene>
    <name evidence="14" type="ORF">SYNPS1DRAFT_14542</name>
</gene>
<dbReference type="PANTHER" id="PTHR10589:SF16">
    <property type="entry name" value="UBIQUITIN CARBOXYL-TERMINAL HYDROLASE ISOZYME L5"/>
    <property type="match status" value="1"/>
</dbReference>
<dbReference type="GO" id="GO:0004843">
    <property type="term" value="F:cysteine-type deubiquitinase activity"/>
    <property type="evidence" value="ECO:0007669"/>
    <property type="project" value="UniProtKB-UniRule"/>
</dbReference>
<evidence type="ECO:0000256" key="8">
    <source>
        <dbReference type="PIRSR" id="PIRSR038120-1"/>
    </source>
</evidence>
<dbReference type="GO" id="GO:0016579">
    <property type="term" value="P:protein deubiquitination"/>
    <property type="evidence" value="ECO:0007669"/>
    <property type="project" value="InterPro"/>
</dbReference>
<dbReference type="InterPro" id="IPR036959">
    <property type="entry name" value="Peptidase_C12_UCH_sf"/>
</dbReference>
<dbReference type="Gene3D" id="3.40.532.10">
    <property type="entry name" value="Peptidase C12, ubiquitin carboxyl-terminal hydrolase"/>
    <property type="match status" value="1"/>
</dbReference>
<evidence type="ECO:0000256" key="7">
    <source>
        <dbReference type="PIRNR" id="PIRNR038120"/>
    </source>
</evidence>
<name>A0A4P9Z143_9FUNG</name>
<evidence type="ECO:0000259" key="13">
    <source>
        <dbReference type="PROSITE" id="PS52048"/>
    </source>
</evidence>
<dbReference type="InterPro" id="IPR017390">
    <property type="entry name" value="Ubiquitinyl_hydrolase_UCH37"/>
</dbReference>